<proteinExistence type="predicted"/>
<keyword evidence="2" id="KW-1185">Reference proteome</keyword>
<reference evidence="1" key="1">
    <citation type="submission" date="2020-11" db="EMBL/GenBank/DDBJ databases">
        <authorList>
            <person name="Whiteford S."/>
        </authorList>
    </citation>
    <scope>NUCLEOTIDE SEQUENCE</scope>
</reference>
<dbReference type="AlphaFoldDB" id="A0A8S4FR66"/>
<name>A0A8S4FR66_PLUXY</name>
<accession>A0A8S4FR66</accession>
<gene>
    <name evidence="1" type="ORF">PLXY2_LOCUS10086</name>
</gene>
<dbReference type="EMBL" id="CAJHNJ030000043">
    <property type="protein sequence ID" value="CAG9130927.1"/>
    <property type="molecule type" value="Genomic_DNA"/>
</dbReference>
<sequence>MPSVKFEKLLRILSRASEQSSPFRRWTTGSGAGSSYRHHDHRTNIYNKQMSEGSPAAGGGVARWSLGLEQLLLVAVTAQPLTVVFTLGTKVLGPLEGVNAACPLFLFRSNMQSNPVNITIPLQRT</sequence>
<evidence type="ECO:0000313" key="1">
    <source>
        <dbReference type="EMBL" id="CAG9130927.1"/>
    </source>
</evidence>
<dbReference type="Proteomes" id="UP000653454">
    <property type="component" value="Unassembled WGS sequence"/>
</dbReference>
<protein>
    <submittedName>
        <fullName evidence="1">(diamondback moth) hypothetical protein</fullName>
    </submittedName>
</protein>
<comment type="caution">
    <text evidence="1">The sequence shown here is derived from an EMBL/GenBank/DDBJ whole genome shotgun (WGS) entry which is preliminary data.</text>
</comment>
<evidence type="ECO:0000313" key="2">
    <source>
        <dbReference type="Proteomes" id="UP000653454"/>
    </source>
</evidence>
<organism evidence="1 2">
    <name type="scientific">Plutella xylostella</name>
    <name type="common">Diamondback moth</name>
    <name type="synonym">Plutella maculipennis</name>
    <dbReference type="NCBI Taxonomy" id="51655"/>
    <lineage>
        <taxon>Eukaryota</taxon>
        <taxon>Metazoa</taxon>
        <taxon>Ecdysozoa</taxon>
        <taxon>Arthropoda</taxon>
        <taxon>Hexapoda</taxon>
        <taxon>Insecta</taxon>
        <taxon>Pterygota</taxon>
        <taxon>Neoptera</taxon>
        <taxon>Endopterygota</taxon>
        <taxon>Lepidoptera</taxon>
        <taxon>Glossata</taxon>
        <taxon>Ditrysia</taxon>
        <taxon>Yponomeutoidea</taxon>
        <taxon>Plutellidae</taxon>
        <taxon>Plutella</taxon>
    </lineage>
</organism>